<comment type="similarity">
    <text evidence="1">Belongs to the beta type-B retroviral polymerase family. HERV class-II K(HML-2) pol subfamily.</text>
</comment>
<dbReference type="SUPFAM" id="SSF56672">
    <property type="entry name" value="DNA/RNA polymerases"/>
    <property type="match status" value="1"/>
</dbReference>
<dbReference type="Gene3D" id="3.10.10.10">
    <property type="entry name" value="HIV Type 1 Reverse Transcriptase, subunit A, domain 1"/>
    <property type="match status" value="1"/>
</dbReference>
<name>A0AAV7TLD5_PLEWA</name>
<dbReference type="EC" id="3.1.26.4" evidence="2"/>
<evidence type="ECO:0000256" key="1">
    <source>
        <dbReference type="ARBA" id="ARBA00010879"/>
    </source>
</evidence>
<keyword evidence="5" id="KW-1185">Reference proteome</keyword>
<dbReference type="CDD" id="cd01647">
    <property type="entry name" value="RT_LTR"/>
    <property type="match status" value="1"/>
</dbReference>
<proteinExistence type="inferred from homology"/>
<dbReference type="InterPro" id="IPR000477">
    <property type="entry name" value="RT_dom"/>
</dbReference>
<dbReference type="InterPro" id="IPR050951">
    <property type="entry name" value="Retrovirus_Pol_polyprotein"/>
</dbReference>
<comment type="caution">
    <text evidence="4">The sequence shown here is derived from an EMBL/GenBank/DDBJ whole genome shotgun (WGS) entry which is preliminary data.</text>
</comment>
<dbReference type="GO" id="GO:0004523">
    <property type="term" value="F:RNA-DNA hybrid ribonuclease activity"/>
    <property type="evidence" value="ECO:0007669"/>
    <property type="project" value="UniProtKB-EC"/>
</dbReference>
<dbReference type="PANTHER" id="PTHR37984">
    <property type="entry name" value="PROTEIN CBG26694"/>
    <property type="match status" value="1"/>
</dbReference>
<dbReference type="PROSITE" id="PS50878">
    <property type="entry name" value="RT_POL"/>
    <property type="match status" value="1"/>
</dbReference>
<reference evidence="4" key="1">
    <citation type="journal article" date="2022" name="bioRxiv">
        <title>Sequencing and chromosome-scale assembly of the giantPleurodeles waltlgenome.</title>
        <authorList>
            <person name="Brown T."/>
            <person name="Elewa A."/>
            <person name="Iarovenko S."/>
            <person name="Subramanian E."/>
            <person name="Araus A.J."/>
            <person name="Petzold A."/>
            <person name="Susuki M."/>
            <person name="Suzuki K.-i.T."/>
            <person name="Hayashi T."/>
            <person name="Toyoda A."/>
            <person name="Oliveira C."/>
            <person name="Osipova E."/>
            <person name="Leigh N.D."/>
            <person name="Simon A."/>
            <person name="Yun M.H."/>
        </authorList>
    </citation>
    <scope>NUCLEOTIDE SEQUENCE</scope>
    <source>
        <strain evidence="4">20211129_DDA</strain>
        <tissue evidence="4">Liver</tissue>
    </source>
</reference>
<dbReference type="InterPro" id="IPR043502">
    <property type="entry name" value="DNA/RNA_pol_sf"/>
</dbReference>
<feature type="domain" description="Reverse transcriptase" evidence="3">
    <location>
        <begin position="1"/>
        <end position="158"/>
    </location>
</feature>
<dbReference type="InterPro" id="IPR043128">
    <property type="entry name" value="Rev_trsase/Diguanyl_cyclase"/>
</dbReference>
<dbReference type="Pfam" id="PF00078">
    <property type="entry name" value="RVT_1"/>
    <property type="match status" value="1"/>
</dbReference>
<protein>
    <recommendedName>
        <fullName evidence="2">ribonuclease H</fullName>
        <ecNumber evidence="2">3.1.26.4</ecNumber>
    </recommendedName>
</protein>
<evidence type="ECO:0000313" key="4">
    <source>
        <dbReference type="EMBL" id="KAJ1177271.1"/>
    </source>
</evidence>
<evidence type="ECO:0000313" key="5">
    <source>
        <dbReference type="Proteomes" id="UP001066276"/>
    </source>
</evidence>
<evidence type="ECO:0000256" key="2">
    <source>
        <dbReference type="ARBA" id="ARBA00012180"/>
    </source>
</evidence>
<dbReference type="AlphaFoldDB" id="A0AAV7TLD5"/>
<dbReference type="Gene3D" id="3.30.70.270">
    <property type="match status" value="1"/>
</dbReference>
<evidence type="ECO:0000259" key="3">
    <source>
        <dbReference type="PROSITE" id="PS50878"/>
    </source>
</evidence>
<gene>
    <name evidence="4" type="ORF">NDU88_002532</name>
</gene>
<organism evidence="4 5">
    <name type="scientific">Pleurodeles waltl</name>
    <name type="common">Iberian ribbed newt</name>
    <dbReference type="NCBI Taxonomy" id="8319"/>
    <lineage>
        <taxon>Eukaryota</taxon>
        <taxon>Metazoa</taxon>
        <taxon>Chordata</taxon>
        <taxon>Craniata</taxon>
        <taxon>Vertebrata</taxon>
        <taxon>Euteleostomi</taxon>
        <taxon>Amphibia</taxon>
        <taxon>Batrachia</taxon>
        <taxon>Caudata</taxon>
        <taxon>Salamandroidea</taxon>
        <taxon>Salamandridae</taxon>
        <taxon>Pleurodelinae</taxon>
        <taxon>Pleurodeles</taxon>
    </lineage>
</organism>
<dbReference type="Proteomes" id="UP001066276">
    <property type="component" value="Chromosome 3_2"/>
</dbReference>
<dbReference type="PANTHER" id="PTHR37984:SF5">
    <property type="entry name" value="PROTEIN NYNRIN-LIKE"/>
    <property type="match status" value="1"/>
</dbReference>
<sequence length="158" mass="18001">MLAEEVIEPVEASEWISPVVITQKADGRLRFCVDLRSVNQNIVVDMIPLSNINELLTLVKNRKFFSKLDLRSAYHQIRLHEDSKPLTAFVTTEGTFQFKRLPFGLASAARIFQRAMARVLEGVDDVIYFQDDILVMGKTVTDHNEDGVEEVGRVWSYA</sequence>
<dbReference type="EMBL" id="JANPWB010000006">
    <property type="protein sequence ID" value="KAJ1177271.1"/>
    <property type="molecule type" value="Genomic_DNA"/>
</dbReference>
<accession>A0AAV7TLD5</accession>